<sequence length="81" mass="9139">MGEEADENREVERTFVLDKPTTAKDDFLSAARRLVDQGQPSQALQTVLCVFLFHFFLYVTREREEGRGIGVFAPSGPTFSI</sequence>
<proteinExistence type="predicted"/>
<evidence type="ECO:0000313" key="1">
    <source>
        <dbReference type="EMBL" id="KAH0859142.1"/>
    </source>
</evidence>
<organism evidence="1 2">
    <name type="scientific">Brassica napus</name>
    <name type="common">Rape</name>
    <dbReference type="NCBI Taxonomy" id="3708"/>
    <lineage>
        <taxon>Eukaryota</taxon>
        <taxon>Viridiplantae</taxon>
        <taxon>Streptophyta</taxon>
        <taxon>Embryophyta</taxon>
        <taxon>Tracheophyta</taxon>
        <taxon>Spermatophyta</taxon>
        <taxon>Magnoliopsida</taxon>
        <taxon>eudicotyledons</taxon>
        <taxon>Gunneridae</taxon>
        <taxon>Pentapetalae</taxon>
        <taxon>rosids</taxon>
        <taxon>malvids</taxon>
        <taxon>Brassicales</taxon>
        <taxon>Brassicaceae</taxon>
        <taxon>Brassiceae</taxon>
        <taxon>Brassica</taxon>
    </lineage>
</organism>
<dbReference type="EMBL" id="JAGKQM010000019">
    <property type="protein sequence ID" value="KAH0859142.1"/>
    <property type="molecule type" value="Genomic_DNA"/>
</dbReference>
<gene>
    <name evidence="1" type="ORF">HID58_087403</name>
</gene>
<protein>
    <submittedName>
        <fullName evidence="1">Uncharacterized protein</fullName>
    </submittedName>
</protein>
<name>A0ABQ7XT86_BRANA</name>
<accession>A0ABQ7XT86</accession>
<dbReference type="Proteomes" id="UP000824890">
    <property type="component" value="Unassembled WGS sequence"/>
</dbReference>
<evidence type="ECO:0000313" key="2">
    <source>
        <dbReference type="Proteomes" id="UP000824890"/>
    </source>
</evidence>
<keyword evidence="2" id="KW-1185">Reference proteome</keyword>
<comment type="caution">
    <text evidence="1">The sequence shown here is derived from an EMBL/GenBank/DDBJ whole genome shotgun (WGS) entry which is preliminary data.</text>
</comment>
<reference evidence="1 2" key="1">
    <citation type="submission" date="2021-05" db="EMBL/GenBank/DDBJ databases">
        <title>Genome Assembly of Synthetic Allotetraploid Brassica napus Reveals Homoeologous Exchanges between Subgenomes.</title>
        <authorList>
            <person name="Davis J.T."/>
        </authorList>
    </citation>
    <scope>NUCLEOTIDE SEQUENCE [LARGE SCALE GENOMIC DNA]</scope>
    <source>
        <strain evidence="2">cv. Da-Ae</strain>
        <tissue evidence="1">Seedling</tissue>
    </source>
</reference>